<evidence type="ECO:0000313" key="2">
    <source>
        <dbReference type="Proteomes" id="UP000716446"/>
    </source>
</evidence>
<comment type="caution">
    <text evidence="1">The sequence shown here is derived from an EMBL/GenBank/DDBJ whole genome shotgun (WGS) entry which is preliminary data.</text>
</comment>
<dbReference type="Proteomes" id="UP000716446">
    <property type="component" value="Unassembled WGS sequence"/>
</dbReference>
<accession>A0A9N8PE65</accession>
<protein>
    <submittedName>
        <fullName evidence="1">Uncharacterized protein</fullName>
    </submittedName>
</protein>
<organism evidence="1 2">
    <name type="scientific">Aureobasidium vineae</name>
    <dbReference type="NCBI Taxonomy" id="2773715"/>
    <lineage>
        <taxon>Eukaryota</taxon>
        <taxon>Fungi</taxon>
        <taxon>Dikarya</taxon>
        <taxon>Ascomycota</taxon>
        <taxon>Pezizomycotina</taxon>
        <taxon>Dothideomycetes</taxon>
        <taxon>Dothideomycetidae</taxon>
        <taxon>Dothideales</taxon>
        <taxon>Saccotheciaceae</taxon>
        <taxon>Aureobasidium</taxon>
    </lineage>
</organism>
<name>A0A9N8PE65_9PEZI</name>
<dbReference type="EMBL" id="CAIJEN010000013">
    <property type="protein sequence ID" value="CAD0092125.1"/>
    <property type="molecule type" value="Genomic_DNA"/>
</dbReference>
<evidence type="ECO:0000313" key="1">
    <source>
        <dbReference type="EMBL" id="CAD0092125.1"/>
    </source>
</evidence>
<proteinExistence type="predicted"/>
<keyword evidence="2" id="KW-1185">Reference proteome</keyword>
<feature type="non-terminal residue" evidence="1">
    <location>
        <position position="130"/>
    </location>
</feature>
<dbReference type="AlphaFoldDB" id="A0A9N8PE65"/>
<sequence>LLFPTMKTTTVLCTFTGFLAFGIQTVTATCYSSGQYFPNREEARTFVHDACYNPGGMFTGNYDPRQLKAMCPRSGNMGIEFVVQNLNTDVGFDLGDDDCYERLTNEVFNCEHGGESTISGWFFLARPGTC</sequence>
<gene>
    <name evidence="1" type="ORF">AWRI4619_LOCUS7135</name>
</gene>
<reference evidence="1" key="1">
    <citation type="submission" date="2020-06" db="EMBL/GenBank/DDBJ databases">
        <authorList>
            <person name="Onetto C."/>
        </authorList>
    </citation>
    <scope>NUCLEOTIDE SEQUENCE</scope>
</reference>